<dbReference type="InterPro" id="IPR026906">
    <property type="entry name" value="LRR_5"/>
</dbReference>
<evidence type="ECO:0000313" key="2">
    <source>
        <dbReference type="EMBL" id="EAX89664.1"/>
    </source>
</evidence>
<dbReference type="Pfam" id="PF13306">
    <property type="entry name" value="LRR_5"/>
    <property type="match status" value="4"/>
</dbReference>
<dbReference type="Proteomes" id="UP000001542">
    <property type="component" value="Unassembled WGS sequence"/>
</dbReference>
<dbReference type="KEGG" id="tva:4747336"/>
<keyword evidence="1" id="KW-0812">Transmembrane</keyword>
<dbReference type="VEuPathDB" id="TrichDB:TVAGG3_0792020"/>
<dbReference type="SMR" id="A2FZK6"/>
<keyword evidence="1" id="KW-1133">Transmembrane helix</keyword>
<evidence type="ECO:0000313" key="3">
    <source>
        <dbReference type="Proteomes" id="UP000001542"/>
    </source>
</evidence>
<evidence type="ECO:0000256" key="1">
    <source>
        <dbReference type="SAM" id="Phobius"/>
    </source>
</evidence>
<dbReference type="InParanoid" id="A2FZK6"/>
<sequence>MLKTIFISQLLKRNIQLDGYTSSGTTIQLTEAADFTRETDISDYISKNSIVAMTIGGDITNIPYTGGYKTFQLVKTITINSPIAQIAEHAFQFSLNLEEIVLNQQITTVSRFAFSHCEKLKTINLDFVNNIEFAAFEHCYALESITVHSSLNIGDHAFRFCTALKTINNFETETFVLGRLCFYGCTSLGIKKIGTNFEPSKSDTQPFIKTGITTLIINTNRKILFCNSASLTTVVFSDTSRVTSIYPHTFENCTSLQTVTFNNELTAIQRLAFANTALTTINLMNVIILEPLAFYKSGVQEIIFNKNIHIRKMWEFEKVIPSNNDVYAEYDDVYVIDDRYTAITFDPTQYMEIEFKKDFRPLEKYSATRFCVFLNETRLSKIKLTSSVSQFDASMFANCTLNLFDIAGNSNFLYEDGSLYSSTKKELLCIVTKQDLVEYTVPSSVGIIGPFALTFNLTIKTISVSSSVVQFDYAFGNLFNMENITFQGSISEIPDGCFFCCHSLKNIIIPSTITSAGDVSFAFCYSLVNLMSNSFEKIGKGCFVGCHKLISVDCSKIENLNEFTFYLCLGNTTYTFGDKLVIISKNAFFMSSITSFTCPANVISIEQQAFSLCKKLTSVTLNSNLVRIGNEAFSGSGVKNIQIPNSVRSIEQTAFDNCKNVSFSFESGGHPLFDVDKNCFIYKATGNLLFTFGDTYYKFTVSNKVREVMPNAFRFRTVKRERNEGGFTLFSGVNTLVIPEVVYDLQDNVTYNPYVKSVCLEGVPMLNLYFPIRMDLSVFVTNKFAYGSYYNYPQLLHEICKDTHDSRVDPRRYDRLDGIYEGNCSDYINDTYKSDVSYEDVSDPLFGGNFPYINQKQAKAIFEYVGVSPLYAFLFIYITVITLALVFSALYMTRNL</sequence>
<dbReference type="Gene3D" id="3.80.10.10">
    <property type="entry name" value="Ribonuclease Inhibitor"/>
    <property type="match status" value="3"/>
</dbReference>
<keyword evidence="1" id="KW-0472">Membrane</keyword>
<dbReference type="InterPro" id="IPR053139">
    <property type="entry name" value="Surface_bspA-like"/>
</dbReference>
<dbReference type="InterPro" id="IPR032675">
    <property type="entry name" value="LRR_dom_sf"/>
</dbReference>
<accession>A2FZK6</accession>
<keyword evidence="3" id="KW-1185">Reference proteome</keyword>
<protein>
    <submittedName>
        <fullName evidence="2">Surface antigen BspA-like</fullName>
    </submittedName>
</protein>
<dbReference type="SUPFAM" id="SSF52058">
    <property type="entry name" value="L domain-like"/>
    <property type="match status" value="1"/>
</dbReference>
<dbReference type="EMBL" id="DS114179">
    <property type="protein sequence ID" value="EAX89664.1"/>
    <property type="molecule type" value="Genomic_DNA"/>
</dbReference>
<reference evidence="2" key="2">
    <citation type="journal article" date="2007" name="Science">
        <title>Draft genome sequence of the sexually transmitted pathogen Trichomonas vaginalis.</title>
        <authorList>
            <person name="Carlton J.M."/>
            <person name="Hirt R.P."/>
            <person name="Silva J.C."/>
            <person name="Delcher A.L."/>
            <person name="Schatz M."/>
            <person name="Zhao Q."/>
            <person name="Wortman J.R."/>
            <person name="Bidwell S.L."/>
            <person name="Alsmark U.C.M."/>
            <person name="Besteiro S."/>
            <person name="Sicheritz-Ponten T."/>
            <person name="Noel C.J."/>
            <person name="Dacks J.B."/>
            <person name="Foster P.G."/>
            <person name="Simillion C."/>
            <person name="Van de Peer Y."/>
            <person name="Miranda-Saavedra D."/>
            <person name="Barton G.J."/>
            <person name="Westrop G.D."/>
            <person name="Mueller S."/>
            <person name="Dessi D."/>
            <person name="Fiori P.L."/>
            <person name="Ren Q."/>
            <person name="Paulsen I."/>
            <person name="Zhang H."/>
            <person name="Bastida-Corcuera F.D."/>
            <person name="Simoes-Barbosa A."/>
            <person name="Brown M.T."/>
            <person name="Hayes R.D."/>
            <person name="Mukherjee M."/>
            <person name="Okumura C.Y."/>
            <person name="Schneider R."/>
            <person name="Smith A.J."/>
            <person name="Vanacova S."/>
            <person name="Villalvazo M."/>
            <person name="Haas B.J."/>
            <person name="Pertea M."/>
            <person name="Feldblyum T.V."/>
            <person name="Utterback T.R."/>
            <person name="Shu C.L."/>
            <person name="Osoegawa K."/>
            <person name="de Jong P.J."/>
            <person name="Hrdy I."/>
            <person name="Horvathova L."/>
            <person name="Zubacova Z."/>
            <person name="Dolezal P."/>
            <person name="Malik S.B."/>
            <person name="Logsdon J.M. Jr."/>
            <person name="Henze K."/>
            <person name="Gupta A."/>
            <person name="Wang C.C."/>
            <person name="Dunne R.L."/>
            <person name="Upcroft J.A."/>
            <person name="Upcroft P."/>
            <person name="White O."/>
            <person name="Salzberg S.L."/>
            <person name="Tang P."/>
            <person name="Chiu C.-H."/>
            <person name="Lee Y.-S."/>
            <person name="Embley T.M."/>
            <person name="Coombs G.H."/>
            <person name="Mottram J.C."/>
            <person name="Tachezy J."/>
            <person name="Fraser-Liggett C.M."/>
            <person name="Johnson P.J."/>
        </authorList>
    </citation>
    <scope>NUCLEOTIDE SEQUENCE [LARGE SCALE GENOMIC DNA]</scope>
    <source>
        <strain evidence="2">G3</strain>
    </source>
</reference>
<dbReference type="AlphaFoldDB" id="A2FZK6"/>
<proteinExistence type="predicted"/>
<feature type="transmembrane region" description="Helical" evidence="1">
    <location>
        <begin position="870"/>
        <end position="892"/>
    </location>
</feature>
<dbReference type="RefSeq" id="XP_001302594.1">
    <property type="nucleotide sequence ID" value="XM_001302593.1"/>
</dbReference>
<dbReference type="VEuPathDB" id="TrichDB:TVAG_171440"/>
<organism evidence="2 3">
    <name type="scientific">Trichomonas vaginalis (strain ATCC PRA-98 / G3)</name>
    <dbReference type="NCBI Taxonomy" id="412133"/>
    <lineage>
        <taxon>Eukaryota</taxon>
        <taxon>Metamonada</taxon>
        <taxon>Parabasalia</taxon>
        <taxon>Trichomonadida</taxon>
        <taxon>Trichomonadidae</taxon>
        <taxon>Trichomonas</taxon>
    </lineage>
</organism>
<dbReference type="PANTHER" id="PTHR45661">
    <property type="entry name" value="SURFACE ANTIGEN"/>
    <property type="match status" value="1"/>
</dbReference>
<reference evidence="2" key="1">
    <citation type="submission" date="2006-10" db="EMBL/GenBank/DDBJ databases">
        <authorList>
            <person name="Amadeo P."/>
            <person name="Zhao Q."/>
            <person name="Wortman J."/>
            <person name="Fraser-Liggett C."/>
            <person name="Carlton J."/>
        </authorList>
    </citation>
    <scope>NUCLEOTIDE SEQUENCE</scope>
    <source>
        <strain evidence="2">G3</strain>
    </source>
</reference>
<dbReference type="PANTHER" id="PTHR45661:SF3">
    <property type="entry name" value="IG-LIKE DOMAIN-CONTAINING PROTEIN"/>
    <property type="match status" value="1"/>
</dbReference>
<name>A2FZK6_TRIV3</name>
<gene>
    <name evidence="2" type="ORF">TVAG_171440</name>
</gene>